<dbReference type="GO" id="GO:0031146">
    <property type="term" value="P:SCF-dependent proteasomal ubiquitin-dependent protein catabolic process"/>
    <property type="evidence" value="ECO:0007669"/>
    <property type="project" value="TreeGrafter"/>
</dbReference>
<dbReference type="EMBL" id="KK103733">
    <property type="protein sequence ID" value="KIY95042.1"/>
    <property type="molecule type" value="Genomic_DNA"/>
</dbReference>
<dbReference type="InterPro" id="IPR006553">
    <property type="entry name" value="Leu-rich_rpt_Cys-con_subtyp"/>
</dbReference>
<dbReference type="SMART" id="SM00367">
    <property type="entry name" value="LRR_CC"/>
    <property type="match status" value="5"/>
</dbReference>
<name>A0A0D2J563_9CHLO</name>
<proteinExistence type="predicted"/>
<dbReference type="GeneID" id="25730331"/>
<gene>
    <name evidence="3" type="ORF">MNEG_12920</name>
</gene>
<comment type="subcellular location">
    <subcellularLocation>
        <location evidence="1">Cytoplasm</location>
        <location evidence="1">Cytoskeleton</location>
        <location evidence="1">Cilium axoneme</location>
    </subcellularLocation>
</comment>
<reference evidence="3 4" key="1">
    <citation type="journal article" date="2013" name="BMC Genomics">
        <title>Reconstruction of the lipid metabolism for the microalga Monoraphidium neglectum from its genome sequence reveals characteristics suitable for biofuel production.</title>
        <authorList>
            <person name="Bogen C."/>
            <person name="Al-Dilaimi A."/>
            <person name="Albersmeier A."/>
            <person name="Wichmann J."/>
            <person name="Grundmann M."/>
            <person name="Rupp O."/>
            <person name="Lauersen K.J."/>
            <person name="Blifernez-Klassen O."/>
            <person name="Kalinowski J."/>
            <person name="Goesmann A."/>
            <person name="Mussgnug J.H."/>
            <person name="Kruse O."/>
        </authorList>
    </citation>
    <scope>NUCLEOTIDE SEQUENCE [LARGE SCALE GENOMIC DNA]</scope>
    <source>
        <strain evidence="3 4">SAG 48.87</strain>
    </source>
</reference>
<dbReference type="OrthoDB" id="423607at2759"/>
<evidence type="ECO:0000256" key="2">
    <source>
        <dbReference type="SAM" id="MobiDB-lite"/>
    </source>
</evidence>
<dbReference type="SUPFAM" id="SSF52047">
    <property type="entry name" value="RNI-like"/>
    <property type="match status" value="1"/>
</dbReference>
<protein>
    <submittedName>
        <fullName evidence="3">F-box and leucine-rich repeat protein 20</fullName>
    </submittedName>
</protein>
<evidence type="ECO:0000256" key="1">
    <source>
        <dbReference type="ARBA" id="ARBA00004430"/>
    </source>
</evidence>
<sequence length="408" mass="43227">METPSEATTPFMDLHGAHESIVCRVLDALDLRTRTAVLCTCSRLKRLCERPELWRRIAFDSADEQRGLKAEWLLGVLGRAGGGVEVLHLARSREARDAEGQQRFCDGLKLGQLLPHTQGPGALRLAALCPRLVHLSVDERASCLGGMTDDLARALGARCPALETLEVYFERYSLPSELLTDDGLIALSEGCRRLASLTLVNCDHVSDRALYAVAANCRGLRELQLGGYSENISDCGLTVLIASCPALRVLWLSGKLLKVTDTTLAALARHRGPGLARAKLTRSMGVGAALRLLAGCGALVELDARHCRGEVDEAALAALALACPKLSRVVLPLRGDGDPANSGGAPAASAAGQAARHEDEEDDEGPRRPGGARAPPACSASSAARTLLEGDVRRLQGLQGLPSLGVSH</sequence>
<dbReference type="GO" id="GO:0005930">
    <property type="term" value="C:axoneme"/>
    <property type="evidence" value="ECO:0007669"/>
    <property type="project" value="UniProtKB-SubCell"/>
</dbReference>
<dbReference type="Proteomes" id="UP000054498">
    <property type="component" value="Unassembled WGS sequence"/>
</dbReference>
<feature type="compositionally biased region" description="Low complexity" evidence="2">
    <location>
        <begin position="369"/>
        <end position="385"/>
    </location>
</feature>
<feature type="region of interest" description="Disordered" evidence="2">
    <location>
        <begin position="337"/>
        <end position="385"/>
    </location>
</feature>
<organism evidence="3 4">
    <name type="scientific">Monoraphidium neglectum</name>
    <dbReference type="NCBI Taxonomy" id="145388"/>
    <lineage>
        <taxon>Eukaryota</taxon>
        <taxon>Viridiplantae</taxon>
        <taxon>Chlorophyta</taxon>
        <taxon>core chlorophytes</taxon>
        <taxon>Chlorophyceae</taxon>
        <taxon>CS clade</taxon>
        <taxon>Sphaeropleales</taxon>
        <taxon>Selenastraceae</taxon>
        <taxon>Monoraphidium</taxon>
    </lineage>
</organism>
<dbReference type="AlphaFoldDB" id="A0A0D2J563"/>
<dbReference type="Gene3D" id="3.80.10.10">
    <property type="entry name" value="Ribonuclease Inhibitor"/>
    <property type="match status" value="1"/>
</dbReference>
<evidence type="ECO:0000313" key="3">
    <source>
        <dbReference type="EMBL" id="KIY95042.1"/>
    </source>
</evidence>
<dbReference type="SUPFAM" id="SSF81383">
    <property type="entry name" value="F-box domain"/>
    <property type="match status" value="1"/>
</dbReference>
<dbReference type="PANTHER" id="PTHR13318">
    <property type="entry name" value="PARTNER OF PAIRED, ISOFORM B-RELATED"/>
    <property type="match status" value="1"/>
</dbReference>
<dbReference type="InterPro" id="IPR036047">
    <property type="entry name" value="F-box-like_dom_sf"/>
</dbReference>
<dbReference type="STRING" id="145388.A0A0D2J563"/>
<keyword evidence="4" id="KW-1185">Reference proteome</keyword>
<feature type="compositionally biased region" description="Low complexity" evidence="2">
    <location>
        <begin position="338"/>
        <end position="354"/>
    </location>
</feature>
<dbReference type="RefSeq" id="XP_013894062.1">
    <property type="nucleotide sequence ID" value="XM_014038608.1"/>
</dbReference>
<dbReference type="InterPro" id="IPR032675">
    <property type="entry name" value="LRR_dom_sf"/>
</dbReference>
<evidence type="ECO:0000313" key="4">
    <source>
        <dbReference type="Proteomes" id="UP000054498"/>
    </source>
</evidence>
<accession>A0A0D2J563</accession>
<dbReference type="KEGG" id="mng:MNEG_12920"/>
<dbReference type="GO" id="GO:0019005">
    <property type="term" value="C:SCF ubiquitin ligase complex"/>
    <property type="evidence" value="ECO:0007669"/>
    <property type="project" value="TreeGrafter"/>
</dbReference>